<dbReference type="OrthoDB" id="8116725at2"/>
<sequence>MSAYDSFRQNAGAAGMAGRIGTVFLNGYGATPERGVSASYEIAASVSRFFATLTDAIVDWNDARLTRKSLEALTDRELDDIGLTRADIYAVARGDF</sequence>
<feature type="domain" description="YjiS-like" evidence="1">
    <location>
        <begin position="55"/>
        <end position="89"/>
    </location>
</feature>
<evidence type="ECO:0000313" key="2">
    <source>
        <dbReference type="EMBL" id="EAU45260.1"/>
    </source>
</evidence>
<evidence type="ECO:0000313" key="3">
    <source>
        <dbReference type="Proteomes" id="UP000006230"/>
    </source>
</evidence>
<protein>
    <recommendedName>
        <fullName evidence="1">YjiS-like domain-containing protein</fullName>
    </recommendedName>
</protein>
<keyword evidence="3" id="KW-1185">Reference proteome</keyword>
<dbReference type="STRING" id="314265.R2601_17022"/>
<dbReference type="HOGENOM" id="CLU_178481_2_0_5"/>
<dbReference type="InterPro" id="IPR009506">
    <property type="entry name" value="YjiS-like"/>
</dbReference>
<evidence type="ECO:0000259" key="1">
    <source>
        <dbReference type="Pfam" id="PF06568"/>
    </source>
</evidence>
<comment type="caution">
    <text evidence="2">The sequence shown here is derived from an EMBL/GenBank/DDBJ whole genome shotgun (WGS) entry which is preliminary data.</text>
</comment>
<dbReference type="Proteomes" id="UP000006230">
    <property type="component" value="Unassembled WGS sequence"/>
</dbReference>
<reference evidence="2 3" key="1">
    <citation type="journal article" date="2010" name="J. Bacteriol.">
        <title>Genome sequences of Pelagibaca bermudensis HTCC2601T and Maritimibacter alkaliphilus HTCC2654T, the type strains of two marine Roseobacter genera.</title>
        <authorList>
            <person name="Thrash J.C."/>
            <person name="Cho J.C."/>
            <person name="Ferriera S."/>
            <person name="Johnson J."/>
            <person name="Vergin K.L."/>
            <person name="Giovannoni S.J."/>
        </authorList>
    </citation>
    <scope>NUCLEOTIDE SEQUENCE [LARGE SCALE GENOMIC DNA]</scope>
    <source>
        <strain evidence="3">DSM 26914 / JCM 13377 / KCTC 12554 / HTCC2601</strain>
    </source>
</reference>
<dbReference type="Pfam" id="PF06568">
    <property type="entry name" value="YjiS-like"/>
    <property type="match status" value="1"/>
</dbReference>
<dbReference type="eggNOG" id="COG5457">
    <property type="taxonomic scope" value="Bacteria"/>
</dbReference>
<organism evidence="2 3">
    <name type="scientific">Salipiger bermudensis (strain DSM 26914 / JCM 13377 / KCTC 12554 / HTCC2601)</name>
    <name type="common">Pelagibaca bermudensis</name>
    <dbReference type="NCBI Taxonomy" id="314265"/>
    <lineage>
        <taxon>Bacteria</taxon>
        <taxon>Pseudomonadati</taxon>
        <taxon>Pseudomonadota</taxon>
        <taxon>Alphaproteobacteria</taxon>
        <taxon>Rhodobacterales</taxon>
        <taxon>Roseobacteraceae</taxon>
        <taxon>Salipiger</taxon>
    </lineage>
</organism>
<accession>Q0FM65</accession>
<proteinExistence type="predicted"/>
<name>Q0FM65_SALBH</name>
<gene>
    <name evidence="2" type="ORF">R2601_17022</name>
</gene>
<dbReference type="RefSeq" id="WP_007797038.1">
    <property type="nucleotide sequence ID" value="NZ_DS022276.1"/>
</dbReference>
<dbReference type="AlphaFoldDB" id="Q0FM65"/>
<dbReference type="EMBL" id="AATQ01000029">
    <property type="protein sequence ID" value="EAU45260.1"/>
    <property type="molecule type" value="Genomic_DNA"/>
</dbReference>